<protein>
    <submittedName>
        <fullName evidence="10">Sugar transferase</fullName>
    </submittedName>
</protein>
<evidence type="ECO:0000256" key="1">
    <source>
        <dbReference type="ARBA" id="ARBA00004141"/>
    </source>
</evidence>
<evidence type="ECO:0000256" key="8">
    <source>
        <dbReference type="SAM" id="Phobius"/>
    </source>
</evidence>
<keyword evidence="3 10" id="KW-0808">Transferase</keyword>
<evidence type="ECO:0000256" key="4">
    <source>
        <dbReference type="ARBA" id="ARBA00022692"/>
    </source>
</evidence>
<proteinExistence type="inferred from homology"/>
<feature type="transmembrane region" description="Helical" evidence="8">
    <location>
        <begin position="123"/>
        <end position="140"/>
    </location>
</feature>
<evidence type="ECO:0000313" key="11">
    <source>
        <dbReference type="Proteomes" id="UP000322159"/>
    </source>
</evidence>
<feature type="domain" description="Bacterial sugar transferase" evidence="9">
    <location>
        <begin position="315"/>
        <end position="504"/>
    </location>
</feature>
<dbReference type="Pfam" id="PF02397">
    <property type="entry name" value="Bac_transf"/>
    <property type="match status" value="1"/>
</dbReference>
<dbReference type="AlphaFoldDB" id="A0A5C1Y6I1"/>
<dbReference type="GO" id="GO:0016020">
    <property type="term" value="C:membrane"/>
    <property type="evidence" value="ECO:0007669"/>
    <property type="project" value="UniProtKB-SubCell"/>
</dbReference>
<dbReference type="PANTHER" id="PTHR30576">
    <property type="entry name" value="COLANIC BIOSYNTHESIS UDP-GLUCOSE LIPID CARRIER TRANSFERASE"/>
    <property type="match status" value="1"/>
</dbReference>
<dbReference type="Pfam" id="PF13727">
    <property type="entry name" value="CoA_binding_3"/>
    <property type="match status" value="1"/>
</dbReference>
<evidence type="ECO:0000256" key="7">
    <source>
        <dbReference type="SAM" id="MobiDB-lite"/>
    </source>
</evidence>
<dbReference type="EMBL" id="CP043504">
    <property type="protein sequence ID" value="QEO09514.1"/>
    <property type="molecule type" value="Genomic_DNA"/>
</dbReference>
<gene>
    <name evidence="10" type="ORF">FLP23_05510</name>
</gene>
<dbReference type="InterPro" id="IPR003362">
    <property type="entry name" value="Bact_transf"/>
</dbReference>
<evidence type="ECO:0000256" key="2">
    <source>
        <dbReference type="ARBA" id="ARBA00006464"/>
    </source>
</evidence>
<dbReference type="GO" id="GO:0016780">
    <property type="term" value="F:phosphotransferase activity, for other substituted phosphate groups"/>
    <property type="evidence" value="ECO:0007669"/>
    <property type="project" value="TreeGrafter"/>
</dbReference>
<feature type="transmembrane region" description="Helical" evidence="8">
    <location>
        <begin position="40"/>
        <end position="62"/>
    </location>
</feature>
<accession>A0A5C1Y6I1</accession>
<evidence type="ECO:0000256" key="5">
    <source>
        <dbReference type="ARBA" id="ARBA00022989"/>
    </source>
</evidence>
<reference evidence="10 11" key="1">
    <citation type="submission" date="2019-09" db="EMBL/GenBank/DDBJ databases">
        <title>Genome sequencing of strain KACC 19322.</title>
        <authorList>
            <person name="Heo J."/>
            <person name="Kim S.-J."/>
            <person name="Kim J.-S."/>
            <person name="Hong S.-B."/>
            <person name="Kwon S.-W."/>
        </authorList>
    </citation>
    <scope>NUCLEOTIDE SEQUENCE [LARGE SCALE GENOMIC DNA]</scope>
    <source>
        <strain evidence="10 11">KACC 19322</strain>
    </source>
</reference>
<dbReference type="OrthoDB" id="9808602at2"/>
<comment type="subcellular location">
    <subcellularLocation>
        <location evidence="1">Membrane</location>
        <topology evidence="1">Multi-pass membrane protein</topology>
    </subcellularLocation>
</comment>
<keyword evidence="4 8" id="KW-0812">Transmembrane</keyword>
<organism evidence="10 11">
    <name type="scientific">Protaetiibacter larvae</name>
    <dbReference type="NCBI Taxonomy" id="2592654"/>
    <lineage>
        <taxon>Bacteria</taxon>
        <taxon>Bacillati</taxon>
        <taxon>Actinomycetota</taxon>
        <taxon>Actinomycetes</taxon>
        <taxon>Micrococcales</taxon>
        <taxon>Microbacteriaceae</taxon>
        <taxon>Protaetiibacter</taxon>
    </lineage>
</organism>
<comment type="similarity">
    <text evidence="2">Belongs to the bacterial sugar transferase family.</text>
</comment>
<sequence length="510" mass="56652">MQRSEVVVGESSGPRRTTPLAVGRENGTWPRRAVTWGQRYARVLATTDFLVIVWAVLGAQILRFGLSTDEQATISRDLDLGLSYTLVSLVLILGWMAVLSAFGTRDARVAGIGFAEYRLIVDATIRLFGVGAIFVFLFKIDIARSYILIALPAGLTALLLTRWIWRQWLHSQRRRGGFSYRVLLVGSLASVVAIARDLARFPAAGYEVVSAVVPDAPKSARLPGTTVPVTHDLAEIPTLMDAKGAETLIITSSDQLPPGKIRELSWALEPGRQHLVVAPSLTDVGGPRIRMRPVVGLPLMHVETPRYEGLKRVTKRAFDLAVTTVLILLLSPLLLAIALVVRFSSHGPVLFRQPRVGRAGKLFPMLKFRSMVVDAEDRLSELQGNDRDAGNDVMFKLKDDPRVTPVGKWLRRYSLDELPQLFNVFVGQMSIVGPRPPLPREVELYESHVHRRFLVKPGITGLWQVSGRSSLSWEDTVRLDLYYVENWSVTGDLIILWRTAKAVVGRDGAY</sequence>
<evidence type="ECO:0000256" key="3">
    <source>
        <dbReference type="ARBA" id="ARBA00022679"/>
    </source>
</evidence>
<feature type="region of interest" description="Disordered" evidence="7">
    <location>
        <begin position="1"/>
        <end position="20"/>
    </location>
</feature>
<feature type="transmembrane region" description="Helical" evidence="8">
    <location>
        <begin position="320"/>
        <end position="341"/>
    </location>
</feature>
<keyword evidence="5 8" id="KW-1133">Transmembrane helix</keyword>
<name>A0A5C1Y6I1_9MICO</name>
<evidence type="ECO:0000259" key="9">
    <source>
        <dbReference type="Pfam" id="PF02397"/>
    </source>
</evidence>
<dbReference type="PANTHER" id="PTHR30576:SF10">
    <property type="entry name" value="SLL5057 PROTEIN"/>
    <property type="match status" value="1"/>
</dbReference>
<dbReference type="Proteomes" id="UP000322159">
    <property type="component" value="Chromosome"/>
</dbReference>
<keyword evidence="6 8" id="KW-0472">Membrane</keyword>
<dbReference type="InterPro" id="IPR017475">
    <property type="entry name" value="EPS_sugar_tfrase"/>
</dbReference>
<evidence type="ECO:0000313" key="10">
    <source>
        <dbReference type="EMBL" id="QEO09514.1"/>
    </source>
</evidence>
<dbReference type="KEGG" id="lyk:FLP23_05510"/>
<feature type="transmembrane region" description="Helical" evidence="8">
    <location>
        <begin position="82"/>
        <end position="102"/>
    </location>
</feature>
<keyword evidence="11" id="KW-1185">Reference proteome</keyword>
<dbReference type="NCBIfam" id="TIGR03025">
    <property type="entry name" value="EPS_sugtrans"/>
    <property type="match status" value="1"/>
</dbReference>
<feature type="transmembrane region" description="Helical" evidence="8">
    <location>
        <begin position="146"/>
        <end position="165"/>
    </location>
</feature>
<evidence type="ECO:0000256" key="6">
    <source>
        <dbReference type="ARBA" id="ARBA00023136"/>
    </source>
</evidence>